<keyword evidence="3" id="KW-1185">Reference proteome</keyword>
<evidence type="ECO:0000313" key="2">
    <source>
        <dbReference type="EMBL" id="TDF91061.1"/>
    </source>
</evidence>
<accession>A0A4R5K7I8</accession>
<dbReference type="OrthoDB" id="4953980at2"/>
<keyword evidence="1" id="KW-1133">Transmembrane helix</keyword>
<gene>
    <name evidence="2" type="ORF">E1809_21600</name>
</gene>
<dbReference type="RefSeq" id="WP_133206314.1">
    <property type="nucleotide sequence ID" value="NZ_SMRU01000033.1"/>
</dbReference>
<keyword evidence="1" id="KW-0812">Transmembrane</keyword>
<feature type="transmembrane region" description="Helical" evidence="1">
    <location>
        <begin position="7"/>
        <end position="27"/>
    </location>
</feature>
<protein>
    <submittedName>
        <fullName evidence="2">Uncharacterized protein</fullName>
    </submittedName>
</protein>
<dbReference type="AlphaFoldDB" id="A0A4R5K7I8"/>
<name>A0A4R5K7I8_9MICC</name>
<sequence>MKIRAPRLDVSGVLVVWALIFGLWQPFVWWREIVAVACLIIALWGATAWLKRRRRTQNH</sequence>
<dbReference type="Proteomes" id="UP000295511">
    <property type="component" value="Unassembled WGS sequence"/>
</dbReference>
<proteinExistence type="predicted"/>
<comment type="caution">
    <text evidence="2">The sequence shown here is derived from an EMBL/GenBank/DDBJ whole genome shotgun (WGS) entry which is preliminary data.</text>
</comment>
<feature type="transmembrane region" description="Helical" evidence="1">
    <location>
        <begin position="33"/>
        <end position="50"/>
    </location>
</feature>
<reference evidence="2 3" key="1">
    <citation type="submission" date="2019-03" db="EMBL/GenBank/DDBJ databases">
        <title>Whole genome sequence of Arthrobacter sp JH1-1.</title>
        <authorList>
            <person name="Trinh H.N."/>
        </authorList>
    </citation>
    <scope>NUCLEOTIDE SEQUENCE [LARGE SCALE GENOMIC DNA]</scope>
    <source>
        <strain evidence="2 3">JH1-1</strain>
    </source>
</reference>
<dbReference type="EMBL" id="SMRU01000033">
    <property type="protein sequence ID" value="TDF91061.1"/>
    <property type="molecule type" value="Genomic_DNA"/>
</dbReference>
<evidence type="ECO:0000256" key="1">
    <source>
        <dbReference type="SAM" id="Phobius"/>
    </source>
</evidence>
<keyword evidence="1" id="KW-0472">Membrane</keyword>
<organism evidence="2 3">
    <name type="scientific">Arthrobacter terricola</name>
    <dbReference type="NCBI Taxonomy" id="2547396"/>
    <lineage>
        <taxon>Bacteria</taxon>
        <taxon>Bacillati</taxon>
        <taxon>Actinomycetota</taxon>
        <taxon>Actinomycetes</taxon>
        <taxon>Micrococcales</taxon>
        <taxon>Micrococcaceae</taxon>
        <taxon>Arthrobacter</taxon>
    </lineage>
</organism>
<evidence type="ECO:0000313" key="3">
    <source>
        <dbReference type="Proteomes" id="UP000295511"/>
    </source>
</evidence>